<evidence type="ECO:0000259" key="10">
    <source>
        <dbReference type="Pfam" id="PF02931"/>
    </source>
</evidence>
<evidence type="ECO:0000256" key="5">
    <source>
        <dbReference type="ARBA" id="ARBA00022989"/>
    </source>
</evidence>
<keyword evidence="8" id="KW-1071">Ligand-gated ion channel</keyword>
<evidence type="ECO:0000256" key="6">
    <source>
        <dbReference type="ARBA" id="ARBA00023136"/>
    </source>
</evidence>
<dbReference type="InterPro" id="IPR036734">
    <property type="entry name" value="Neur_chan_lig-bd_sf"/>
</dbReference>
<evidence type="ECO:0000256" key="9">
    <source>
        <dbReference type="RuleBase" id="RU000687"/>
    </source>
</evidence>
<evidence type="ECO:0000256" key="7">
    <source>
        <dbReference type="ARBA" id="ARBA00023180"/>
    </source>
</evidence>
<dbReference type="FunFam" id="2.70.170.10:FF:000031">
    <property type="entry name" value="AcetylCholine Receptor"/>
    <property type="match status" value="1"/>
</dbReference>
<keyword evidence="9" id="KW-0407">Ion channel</keyword>
<feature type="chain" id="PRO_5038161782" evidence="9">
    <location>
        <begin position="25"/>
        <end position="554"/>
    </location>
</feature>
<feature type="signal peptide" evidence="9">
    <location>
        <begin position="1"/>
        <end position="24"/>
    </location>
</feature>
<evidence type="ECO:0000256" key="4">
    <source>
        <dbReference type="ARBA" id="ARBA00022729"/>
    </source>
</evidence>
<comment type="similarity">
    <text evidence="2">Belongs to the ligand-gated ion channel (TC 1.A.9) family. Acetylcholine receptor (TC 1.A.9.1) subfamily.</text>
</comment>
<dbReference type="InterPro" id="IPR006202">
    <property type="entry name" value="Neur_chan_lig-bd"/>
</dbReference>
<keyword evidence="3 9" id="KW-0812">Transmembrane</keyword>
<dbReference type="AlphaFoldDB" id="A0A914W6F1"/>
<protein>
    <submittedName>
        <fullName evidence="13">Uncharacterized protein</fullName>
    </submittedName>
</protein>
<dbReference type="Proteomes" id="UP000887566">
    <property type="component" value="Unplaced"/>
</dbReference>
<keyword evidence="5 9" id="KW-1133">Transmembrane helix</keyword>
<dbReference type="PROSITE" id="PS00236">
    <property type="entry name" value="NEUROTR_ION_CHANNEL"/>
    <property type="match status" value="1"/>
</dbReference>
<name>A0A914W6F1_9BILA</name>
<feature type="transmembrane region" description="Helical" evidence="9">
    <location>
        <begin position="292"/>
        <end position="310"/>
    </location>
</feature>
<evidence type="ECO:0000259" key="11">
    <source>
        <dbReference type="Pfam" id="PF02932"/>
    </source>
</evidence>
<dbReference type="Gene3D" id="2.70.170.10">
    <property type="entry name" value="Neurotransmitter-gated ion-channel ligand-binding domain"/>
    <property type="match status" value="1"/>
</dbReference>
<dbReference type="InterPro" id="IPR038050">
    <property type="entry name" value="Neuro_actylchol_rec"/>
</dbReference>
<organism evidence="12 13">
    <name type="scientific">Plectus sambesii</name>
    <dbReference type="NCBI Taxonomy" id="2011161"/>
    <lineage>
        <taxon>Eukaryota</taxon>
        <taxon>Metazoa</taxon>
        <taxon>Ecdysozoa</taxon>
        <taxon>Nematoda</taxon>
        <taxon>Chromadorea</taxon>
        <taxon>Plectida</taxon>
        <taxon>Plectina</taxon>
        <taxon>Plectoidea</taxon>
        <taxon>Plectidae</taxon>
        <taxon>Plectus</taxon>
    </lineage>
</organism>
<dbReference type="CDD" id="cd18997">
    <property type="entry name" value="LGIC_ECD_nAChR"/>
    <property type="match status" value="1"/>
</dbReference>
<comment type="subcellular location">
    <subcellularLocation>
        <location evidence="1">Cell membrane</location>
        <topology evidence="1">Multi-pass membrane protein</topology>
    </subcellularLocation>
</comment>
<keyword evidence="6 9" id="KW-0472">Membrane</keyword>
<keyword evidence="9" id="KW-0406">Ion transport</keyword>
<dbReference type="Gene3D" id="1.20.58.390">
    <property type="entry name" value="Neurotransmitter-gated ion-channel transmembrane domain"/>
    <property type="match status" value="1"/>
</dbReference>
<evidence type="ECO:0000313" key="13">
    <source>
        <dbReference type="WBParaSite" id="PSAMB.scaffold3162size19426.g20530.t1"/>
    </source>
</evidence>
<feature type="domain" description="Neurotransmitter-gated ion-channel ligand-binding" evidence="10">
    <location>
        <begin position="41"/>
        <end position="256"/>
    </location>
</feature>
<dbReference type="Pfam" id="PF02931">
    <property type="entry name" value="Neur_chan_LBD"/>
    <property type="match status" value="1"/>
</dbReference>
<evidence type="ECO:0000256" key="8">
    <source>
        <dbReference type="ARBA" id="ARBA00023286"/>
    </source>
</evidence>
<keyword evidence="7" id="KW-0325">Glycoprotein</keyword>
<dbReference type="InterPro" id="IPR036719">
    <property type="entry name" value="Neuro-gated_channel_TM_sf"/>
</dbReference>
<dbReference type="InterPro" id="IPR018000">
    <property type="entry name" value="Neurotransmitter_ion_chnl_CS"/>
</dbReference>
<dbReference type="Pfam" id="PF02932">
    <property type="entry name" value="Neur_chan_memb"/>
    <property type="match status" value="1"/>
</dbReference>
<dbReference type="PANTHER" id="PTHR18945">
    <property type="entry name" value="NEUROTRANSMITTER GATED ION CHANNEL"/>
    <property type="match status" value="1"/>
</dbReference>
<feature type="transmembrane region" description="Helical" evidence="9">
    <location>
        <begin position="257"/>
        <end position="280"/>
    </location>
</feature>
<accession>A0A914W6F1</accession>
<evidence type="ECO:0000256" key="1">
    <source>
        <dbReference type="ARBA" id="ARBA00004651"/>
    </source>
</evidence>
<dbReference type="GO" id="GO:0005886">
    <property type="term" value="C:plasma membrane"/>
    <property type="evidence" value="ECO:0007669"/>
    <property type="project" value="UniProtKB-SubCell"/>
</dbReference>
<feature type="domain" description="Neurotransmitter-gated ion-channel transmembrane" evidence="11">
    <location>
        <begin position="263"/>
        <end position="541"/>
    </location>
</feature>
<evidence type="ECO:0000313" key="12">
    <source>
        <dbReference type="Proteomes" id="UP000887566"/>
    </source>
</evidence>
<reference evidence="13" key="1">
    <citation type="submission" date="2022-11" db="UniProtKB">
        <authorList>
            <consortium name="WormBaseParasite"/>
        </authorList>
    </citation>
    <scope>IDENTIFICATION</scope>
</reference>
<evidence type="ECO:0000256" key="3">
    <source>
        <dbReference type="ARBA" id="ARBA00022692"/>
    </source>
</evidence>
<dbReference type="WBParaSite" id="PSAMB.scaffold3162size19426.g20530.t1">
    <property type="protein sequence ID" value="PSAMB.scaffold3162size19426.g20530.t1"/>
    <property type="gene ID" value="PSAMB.scaffold3162size19426.g20530"/>
</dbReference>
<dbReference type="GO" id="GO:0005230">
    <property type="term" value="F:extracellular ligand-gated monoatomic ion channel activity"/>
    <property type="evidence" value="ECO:0007669"/>
    <property type="project" value="InterPro"/>
</dbReference>
<sequence>MVPSSAVTSVPLLLLLIAACNVVCENDDKGIEPENYPPHVRLTKDLLDPTRYERRVRPVMDFSVPTKVYLSMSLYQLVEVNEPSQHIALNVWVIQRWEDEFLGWDPLEYDMINVTILLPYEEIWLPDTILFNSVVMSQDATERYIKAVVNSTHWQGRYGAHVTFMYPAIYRMTCRLDVRYFPYDQQNCTLLLGSWTSNLEMIDYYPAFEDVNMNQYIASSEWEVISFKIFRHEKKYECCKEPWALLHASLVIRRKPLYWTINMVIPTAIITIVAVVGFFTPSSTSGERREKMNLGIDTMLAMLIMMLMVTDQMPTSSEFLPLIGWFFLTIICVISMGTFLTALVLLVQRQGVYFVPVPYRIRVLFFRRVANVLGVEAPGQLLILWKETGTSFQRKKNLSKNSNSVKIEDRISIHDIEERDESDFSESLQSPIDSYRNATIGPKEEMSMTRARKFASFRSLKSKWSVKKHQRDRSPSLEAVRRPRSGAETLRTSVLLASGMSVTEMKLRRLYALEWAFLATLLDRIFLTFFGSVVIIVTLGMIIVGHLAMYNYDT</sequence>
<keyword evidence="9" id="KW-0813">Transport</keyword>
<keyword evidence="12" id="KW-1185">Reference proteome</keyword>
<dbReference type="CDD" id="cd19051">
    <property type="entry name" value="LGIC_TM_cation"/>
    <property type="match status" value="1"/>
</dbReference>
<proteinExistence type="inferred from homology"/>
<dbReference type="InterPro" id="IPR006201">
    <property type="entry name" value="Neur_channel"/>
</dbReference>
<keyword evidence="4 9" id="KW-0732">Signal</keyword>
<dbReference type="PRINTS" id="PR00252">
    <property type="entry name" value="NRIONCHANNEL"/>
</dbReference>
<evidence type="ECO:0000256" key="2">
    <source>
        <dbReference type="ARBA" id="ARBA00009237"/>
    </source>
</evidence>
<dbReference type="SUPFAM" id="SSF63712">
    <property type="entry name" value="Nicotinic receptor ligand binding domain-like"/>
    <property type="match status" value="1"/>
</dbReference>
<dbReference type="SUPFAM" id="SSF90112">
    <property type="entry name" value="Neurotransmitter-gated ion-channel transmembrane pore"/>
    <property type="match status" value="1"/>
</dbReference>
<feature type="transmembrane region" description="Helical" evidence="9">
    <location>
        <begin position="515"/>
        <end position="548"/>
    </location>
</feature>
<dbReference type="GO" id="GO:0004888">
    <property type="term" value="F:transmembrane signaling receptor activity"/>
    <property type="evidence" value="ECO:0007669"/>
    <property type="project" value="InterPro"/>
</dbReference>
<feature type="transmembrane region" description="Helical" evidence="9">
    <location>
        <begin position="322"/>
        <end position="347"/>
    </location>
</feature>
<dbReference type="InterPro" id="IPR006029">
    <property type="entry name" value="Neurotrans-gated_channel_TM"/>
</dbReference>